<dbReference type="EMBL" id="BAAAMR010000060">
    <property type="protein sequence ID" value="GAA2152749.1"/>
    <property type="molecule type" value="Genomic_DNA"/>
</dbReference>
<reference evidence="2" key="1">
    <citation type="journal article" date="2019" name="Int. J. Syst. Evol. Microbiol.">
        <title>The Global Catalogue of Microorganisms (GCM) 10K type strain sequencing project: providing services to taxonomists for standard genome sequencing and annotation.</title>
        <authorList>
            <consortium name="The Broad Institute Genomics Platform"/>
            <consortium name="The Broad Institute Genome Sequencing Center for Infectious Disease"/>
            <person name="Wu L."/>
            <person name="Ma J."/>
        </authorList>
    </citation>
    <scope>NUCLEOTIDE SEQUENCE [LARGE SCALE GENOMIC DNA]</scope>
    <source>
        <strain evidence="2">JCM 13850</strain>
    </source>
</reference>
<evidence type="ECO:0000313" key="1">
    <source>
        <dbReference type="EMBL" id="GAA2152749.1"/>
    </source>
</evidence>
<sequence>MSLYLIKGQYRIVRSQPDGDSVHFYPSTPDAFTRLHLDVRLGASGAAQLRLDAIDALETHYTPPGHGGHTLHQPLELAHAAGARLLELLGFTDVIRTGEVVTSASPDATPGYILTRFGDKYGRPVAFAFAGDTDRPDLRPVFTDSALLKTSVNHRLLADGLVYPTFYSKLYPDLRATLTEAADTARAAKAGVWDSDATTSGATIHAQQDLSERLVIVPKLFRRLAEYYALAPGDPSLAGFKTYMAGLNDRLYIISDAHATGFDTVVEVTGDTVRLTKPITDLIFIEG</sequence>
<gene>
    <name evidence="1" type="ORF">GCM10009727_58620</name>
</gene>
<name>A0ABP5LW61_9ACTN</name>
<dbReference type="Proteomes" id="UP001501020">
    <property type="component" value="Unassembled WGS sequence"/>
</dbReference>
<protein>
    <submittedName>
        <fullName evidence="1">Nuclease</fullName>
    </submittedName>
</protein>
<keyword evidence="2" id="KW-1185">Reference proteome</keyword>
<comment type="caution">
    <text evidence="1">The sequence shown here is derived from an EMBL/GenBank/DDBJ whole genome shotgun (WGS) entry which is preliminary data.</text>
</comment>
<dbReference type="SUPFAM" id="SSF50199">
    <property type="entry name" value="Staphylococcal nuclease"/>
    <property type="match status" value="1"/>
</dbReference>
<dbReference type="RefSeq" id="WP_344274104.1">
    <property type="nucleotide sequence ID" value="NZ_BAAAMR010000060.1"/>
</dbReference>
<dbReference type="InterPro" id="IPR035437">
    <property type="entry name" value="SNase_OB-fold_sf"/>
</dbReference>
<evidence type="ECO:0000313" key="2">
    <source>
        <dbReference type="Proteomes" id="UP001501020"/>
    </source>
</evidence>
<proteinExistence type="predicted"/>
<dbReference type="Gene3D" id="2.40.50.90">
    <property type="match status" value="1"/>
</dbReference>
<accession>A0ABP5LW61</accession>
<organism evidence="1 2">
    <name type="scientific">Actinomadura napierensis</name>
    <dbReference type="NCBI Taxonomy" id="267854"/>
    <lineage>
        <taxon>Bacteria</taxon>
        <taxon>Bacillati</taxon>
        <taxon>Actinomycetota</taxon>
        <taxon>Actinomycetes</taxon>
        <taxon>Streptosporangiales</taxon>
        <taxon>Thermomonosporaceae</taxon>
        <taxon>Actinomadura</taxon>
    </lineage>
</organism>